<keyword evidence="3" id="KW-1185">Reference proteome</keyword>
<comment type="caution">
    <text evidence="2">The sequence shown here is derived from an EMBL/GenBank/DDBJ whole genome shotgun (WGS) entry which is preliminary data.</text>
</comment>
<feature type="signal peptide" evidence="1">
    <location>
        <begin position="1"/>
        <end position="22"/>
    </location>
</feature>
<evidence type="ECO:0000256" key="1">
    <source>
        <dbReference type="SAM" id="SignalP"/>
    </source>
</evidence>
<evidence type="ECO:0000313" key="3">
    <source>
        <dbReference type="Proteomes" id="UP001437256"/>
    </source>
</evidence>
<feature type="chain" id="PRO_5047404169" evidence="1">
    <location>
        <begin position="23"/>
        <end position="377"/>
    </location>
</feature>
<evidence type="ECO:0000313" key="2">
    <source>
        <dbReference type="EMBL" id="KAL0060445.1"/>
    </source>
</evidence>
<accession>A0ABR2ZGI0</accession>
<dbReference type="EMBL" id="JBBXMP010000176">
    <property type="protein sequence ID" value="KAL0060445.1"/>
    <property type="molecule type" value="Genomic_DNA"/>
</dbReference>
<reference evidence="2 3" key="1">
    <citation type="submission" date="2024-05" db="EMBL/GenBank/DDBJ databases">
        <title>A draft genome resource for the thread blight pathogen Marasmius tenuissimus strain MS-2.</title>
        <authorList>
            <person name="Yulfo-Soto G.E."/>
            <person name="Baruah I.K."/>
            <person name="Amoako-Attah I."/>
            <person name="Bukari Y."/>
            <person name="Meinhardt L.W."/>
            <person name="Bailey B.A."/>
            <person name="Cohen S.P."/>
        </authorList>
    </citation>
    <scope>NUCLEOTIDE SEQUENCE [LARGE SCALE GENOMIC DNA]</scope>
    <source>
        <strain evidence="2 3">MS-2</strain>
    </source>
</reference>
<dbReference type="Proteomes" id="UP001437256">
    <property type="component" value="Unassembled WGS sequence"/>
</dbReference>
<protein>
    <submittedName>
        <fullName evidence="2">Uncharacterized protein</fullName>
    </submittedName>
</protein>
<proteinExistence type="predicted"/>
<sequence length="377" mass="43027">MLLTSIRALLDFLYLACYPIHSDDSLTSLEASLAKFHENKAIFIKLGVCEHFNIPKLHFLCHYVRDIKLYGTCDNYNTETTERLHIDFVKDAYQASNCKDEYAQMTRWLERREKVIHHTNYLEWRDTQPTLTQSLSHHTTEPSPTTEMRYTIPGSQRSLSDMMYVLSPQLSRFPTVKTVALTKLADSVTAGGYGATHIEYTIKEFISRHRGLTNEGQVQDMAHFLSLPFRSVQVWHKIKFRNEELYGLETLDVVAAQPRRFGSTGQVTQVSHFDAALIRSQSAGTTSLSAEFLRGLQIGRVRVIFALPGKRFSRLFAPGTKPTGHLAYVEWFTKFSVHPEPNLGLNRVKPLLRRDGSQAFSVLPVETIQQSANLYPK</sequence>
<keyword evidence="1" id="KW-0732">Signal</keyword>
<name>A0ABR2ZGI0_9AGAR</name>
<gene>
    <name evidence="2" type="ORF">AAF712_012767</name>
</gene>
<organism evidence="2 3">
    <name type="scientific">Marasmius tenuissimus</name>
    <dbReference type="NCBI Taxonomy" id="585030"/>
    <lineage>
        <taxon>Eukaryota</taxon>
        <taxon>Fungi</taxon>
        <taxon>Dikarya</taxon>
        <taxon>Basidiomycota</taxon>
        <taxon>Agaricomycotina</taxon>
        <taxon>Agaricomycetes</taxon>
        <taxon>Agaricomycetidae</taxon>
        <taxon>Agaricales</taxon>
        <taxon>Marasmiineae</taxon>
        <taxon>Marasmiaceae</taxon>
        <taxon>Marasmius</taxon>
    </lineage>
</organism>